<sequence>MSSPSNPNAVIGEEIVAGATTVDIFDANGNKIKFGSLFEFQRTIVVFIRHFFCGRCQTPNSYISIYAEPSRTLYRAMGMTVESLSKPPPGEAKKSYVSGGNIMNALISTLKALKHPSHVGKQGNISQLGGEFILGPNTEVSELLRNAGVPVL</sequence>
<dbReference type="AlphaFoldDB" id="A0AAV5AB52"/>
<evidence type="ECO:0000313" key="1">
    <source>
        <dbReference type="EMBL" id="GJJ10403.1"/>
    </source>
</evidence>
<dbReference type="PANTHER" id="PTHR28630">
    <property type="match status" value="1"/>
</dbReference>
<evidence type="ECO:0000313" key="2">
    <source>
        <dbReference type="Proteomes" id="UP001050691"/>
    </source>
</evidence>
<dbReference type="Proteomes" id="UP001050691">
    <property type="component" value="Unassembled WGS sequence"/>
</dbReference>
<keyword evidence="2" id="KW-1185">Reference proteome</keyword>
<dbReference type="Pfam" id="PF13911">
    <property type="entry name" value="AhpC-TSA_2"/>
    <property type="match status" value="1"/>
</dbReference>
<name>A0AAV5AB52_9AGAM</name>
<comment type="caution">
    <text evidence="1">The sequence shown here is derived from an EMBL/GenBank/DDBJ whole genome shotgun (WGS) entry which is preliminary data.</text>
</comment>
<gene>
    <name evidence="1" type="ORF">Clacol_004629</name>
</gene>
<protein>
    <submittedName>
        <fullName evidence="1">Uncharacterized protein</fullName>
    </submittedName>
</protein>
<dbReference type="EMBL" id="BPWL01000005">
    <property type="protein sequence ID" value="GJJ10403.1"/>
    <property type="molecule type" value="Genomic_DNA"/>
</dbReference>
<organism evidence="1 2">
    <name type="scientific">Clathrus columnatus</name>
    <dbReference type="NCBI Taxonomy" id="1419009"/>
    <lineage>
        <taxon>Eukaryota</taxon>
        <taxon>Fungi</taxon>
        <taxon>Dikarya</taxon>
        <taxon>Basidiomycota</taxon>
        <taxon>Agaricomycotina</taxon>
        <taxon>Agaricomycetes</taxon>
        <taxon>Phallomycetidae</taxon>
        <taxon>Phallales</taxon>
        <taxon>Clathraceae</taxon>
        <taxon>Clathrus</taxon>
    </lineage>
</organism>
<proteinExistence type="predicted"/>
<reference evidence="1" key="1">
    <citation type="submission" date="2021-10" db="EMBL/GenBank/DDBJ databases">
        <title>De novo Genome Assembly of Clathrus columnatus (Basidiomycota, Fungi) Using Illumina and Nanopore Sequence Data.</title>
        <authorList>
            <person name="Ogiso-Tanaka E."/>
            <person name="Itagaki H."/>
            <person name="Hosoya T."/>
            <person name="Hosaka K."/>
        </authorList>
    </citation>
    <scope>NUCLEOTIDE SEQUENCE</scope>
    <source>
        <strain evidence="1">MO-923</strain>
    </source>
</reference>
<dbReference type="InterPro" id="IPR032801">
    <property type="entry name" value="PXL2A/B/C"/>
</dbReference>
<accession>A0AAV5AB52</accession>
<dbReference type="PANTHER" id="PTHR28630:SF3">
    <property type="entry name" value="PEROXIREDOXIN-LIKE 2C"/>
    <property type="match status" value="1"/>
</dbReference>